<evidence type="ECO:0000259" key="2">
    <source>
        <dbReference type="PROSITE" id="PS50887"/>
    </source>
</evidence>
<dbReference type="InterPro" id="IPR050469">
    <property type="entry name" value="Diguanylate_Cyclase"/>
</dbReference>
<dbReference type="NCBIfam" id="TIGR00254">
    <property type="entry name" value="GGDEF"/>
    <property type="match status" value="1"/>
</dbReference>
<dbReference type="GO" id="GO:0052621">
    <property type="term" value="F:diguanylate cyclase activity"/>
    <property type="evidence" value="ECO:0007669"/>
    <property type="project" value="TreeGrafter"/>
</dbReference>
<keyword evidence="4" id="KW-1185">Reference proteome</keyword>
<dbReference type="SUPFAM" id="SSF55073">
    <property type="entry name" value="Nucleotide cyclase"/>
    <property type="match status" value="1"/>
</dbReference>
<dbReference type="GO" id="GO:0005886">
    <property type="term" value="C:plasma membrane"/>
    <property type="evidence" value="ECO:0007669"/>
    <property type="project" value="TreeGrafter"/>
</dbReference>
<dbReference type="Proteomes" id="UP000294678">
    <property type="component" value="Unassembled WGS sequence"/>
</dbReference>
<keyword evidence="1" id="KW-0472">Membrane</keyword>
<gene>
    <name evidence="3" type="ORF">EV215_1594</name>
</gene>
<sequence>MLNNKFILKYKEYCFETFIKNLIVGSILNLFIVPIYFLQFHTKLKYFNIYFLITLIFSSFIYIYFYYTHKKNKKITYFLGIILIFLPNIFFNFLIFFNFENNLKTNYNLFHTIIFIFFFQFVFSISLNYFLILLITIIPFYINLVLLILYNKVNTNHFYTLIFPILLSIIFSIIAFFYKKQDKTFFITKLTLMNKTKELEKEIEKKVILQNILEKETLYDSLTTAYNRKALFRIFDKLMLELDSDDYISFNFLDIDNLKKVNDLKGHNNGDKLIKEFVRIISSEIRNSDYIFRIGGDEFVLIITKCTINTHNLILERISNICKDNNIHFSIGSVIKQLKHIKNLNEILKESDNLMYQDKRNNRKKY</sequence>
<reference evidence="3 4" key="1">
    <citation type="submission" date="2019-03" db="EMBL/GenBank/DDBJ databases">
        <title>Genomic Encyclopedia of Type Strains, Phase IV (KMG-IV): sequencing the most valuable type-strain genomes for metagenomic binning, comparative biology and taxonomic classification.</title>
        <authorList>
            <person name="Goeker M."/>
        </authorList>
    </citation>
    <scope>NUCLEOTIDE SEQUENCE [LARGE SCALE GENOMIC DNA]</scope>
    <source>
        <strain evidence="3 4">DSM 100055</strain>
    </source>
</reference>
<dbReference type="Pfam" id="PF00990">
    <property type="entry name" value="GGDEF"/>
    <property type="match status" value="1"/>
</dbReference>
<evidence type="ECO:0000256" key="1">
    <source>
        <dbReference type="SAM" id="Phobius"/>
    </source>
</evidence>
<dbReference type="GO" id="GO:1902201">
    <property type="term" value="P:negative regulation of bacterial-type flagellum-dependent cell motility"/>
    <property type="evidence" value="ECO:0007669"/>
    <property type="project" value="TreeGrafter"/>
</dbReference>
<feature type="transmembrane region" description="Helical" evidence="1">
    <location>
        <begin position="105"/>
        <end position="123"/>
    </location>
</feature>
<name>A0AA46I517_9FUSO</name>
<feature type="transmembrane region" description="Helical" evidence="1">
    <location>
        <begin position="77"/>
        <end position="99"/>
    </location>
</feature>
<dbReference type="AlphaFoldDB" id="A0AA46I517"/>
<keyword evidence="1" id="KW-1133">Transmembrane helix</keyword>
<feature type="transmembrane region" description="Helical" evidence="1">
    <location>
        <begin position="21"/>
        <end position="40"/>
    </location>
</feature>
<dbReference type="Gene3D" id="3.30.70.270">
    <property type="match status" value="1"/>
</dbReference>
<dbReference type="GO" id="GO:0043709">
    <property type="term" value="P:cell adhesion involved in single-species biofilm formation"/>
    <property type="evidence" value="ECO:0007669"/>
    <property type="project" value="TreeGrafter"/>
</dbReference>
<evidence type="ECO:0000313" key="4">
    <source>
        <dbReference type="Proteomes" id="UP000294678"/>
    </source>
</evidence>
<feature type="transmembrane region" description="Helical" evidence="1">
    <location>
        <begin position="156"/>
        <end position="178"/>
    </location>
</feature>
<accession>A0AA46I517</accession>
<feature type="transmembrane region" description="Helical" evidence="1">
    <location>
        <begin position="46"/>
        <end position="65"/>
    </location>
</feature>
<dbReference type="InterPro" id="IPR000160">
    <property type="entry name" value="GGDEF_dom"/>
</dbReference>
<dbReference type="EMBL" id="SOBG01000007">
    <property type="protein sequence ID" value="TDT68527.1"/>
    <property type="molecule type" value="Genomic_DNA"/>
</dbReference>
<feature type="domain" description="GGDEF" evidence="2">
    <location>
        <begin position="246"/>
        <end position="366"/>
    </location>
</feature>
<keyword evidence="1" id="KW-0812">Transmembrane</keyword>
<evidence type="ECO:0000313" key="3">
    <source>
        <dbReference type="EMBL" id="TDT68527.1"/>
    </source>
</evidence>
<protein>
    <submittedName>
        <fullName evidence="3">Diguanylate cyclase (GGDEF)-like protein</fullName>
    </submittedName>
</protein>
<dbReference type="CDD" id="cd01949">
    <property type="entry name" value="GGDEF"/>
    <property type="match status" value="1"/>
</dbReference>
<feature type="transmembrane region" description="Helical" evidence="1">
    <location>
        <begin position="130"/>
        <end position="150"/>
    </location>
</feature>
<dbReference type="SMART" id="SM00267">
    <property type="entry name" value="GGDEF"/>
    <property type="match status" value="1"/>
</dbReference>
<dbReference type="InterPro" id="IPR029787">
    <property type="entry name" value="Nucleotide_cyclase"/>
</dbReference>
<organism evidence="3 4">
    <name type="scientific">Hypnocyclicus thermotrophus</name>
    <dbReference type="NCBI Taxonomy" id="1627895"/>
    <lineage>
        <taxon>Bacteria</taxon>
        <taxon>Fusobacteriati</taxon>
        <taxon>Fusobacteriota</taxon>
        <taxon>Fusobacteriia</taxon>
        <taxon>Fusobacteriales</taxon>
        <taxon>Fusobacteriaceae</taxon>
        <taxon>Hypnocyclicus</taxon>
    </lineage>
</organism>
<comment type="caution">
    <text evidence="3">The sequence shown here is derived from an EMBL/GenBank/DDBJ whole genome shotgun (WGS) entry which is preliminary data.</text>
</comment>
<dbReference type="PANTHER" id="PTHR45138">
    <property type="entry name" value="REGULATORY COMPONENTS OF SENSORY TRANSDUCTION SYSTEM"/>
    <property type="match status" value="1"/>
</dbReference>
<dbReference type="InterPro" id="IPR043128">
    <property type="entry name" value="Rev_trsase/Diguanyl_cyclase"/>
</dbReference>
<dbReference type="PROSITE" id="PS50887">
    <property type="entry name" value="GGDEF"/>
    <property type="match status" value="1"/>
</dbReference>
<dbReference type="PANTHER" id="PTHR45138:SF6">
    <property type="entry name" value="DIGUANYLATE CYCLASE DGCN"/>
    <property type="match status" value="1"/>
</dbReference>
<proteinExistence type="predicted"/>